<protein>
    <submittedName>
        <fullName evidence="1">Uncharacterized protein</fullName>
    </submittedName>
</protein>
<accession>A0A1I6YZJ0</accession>
<sequence length="169" mass="18348">MTSPETAATVLQEHAVLWSAREIRAEEFVRSACDALVAGLDSPTLRVLAACTRAEATEAVRELLPTALGELGLVFYPLDSEAATEPAVRLLAGRLLAGKVMPRTFAWRISRVYGSNVDLALPFVGLHEAYDTVVYTEYTVAELDAEVIAEARRIAAYPHEPMESPSTSD</sequence>
<reference evidence="2" key="1">
    <citation type="submission" date="2016-10" db="EMBL/GenBank/DDBJ databases">
        <authorList>
            <person name="Varghese N."/>
            <person name="Submissions S."/>
        </authorList>
    </citation>
    <scope>NUCLEOTIDE SEQUENCE [LARGE SCALE GENOMIC DNA]</scope>
    <source>
        <strain evidence="2">DSM 45501</strain>
    </source>
</reference>
<dbReference type="RefSeq" id="WP_092976094.1">
    <property type="nucleotide sequence ID" value="NZ_FPAT01000003.1"/>
</dbReference>
<dbReference type="EMBL" id="FPAT01000003">
    <property type="protein sequence ID" value="SFT55822.1"/>
    <property type="molecule type" value="Genomic_DNA"/>
</dbReference>
<proteinExistence type="predicted"/>
<name>A0A1I6YZJ0_9ACTN</name>
<gene>
    <name evidence="1" type="ORF">SAMN04487904_103422</name>
</gene>
<keyword evidence="2" id="KW-1185">Reference proteome</keyword>
<evidence type="ECO:0000313" key="2">
    <source>
        <dbReference type="Proteomes" id="UP000199165"/>
    </source>
</evidence>
<dbReference type="Proteomes" id="UP000199165">
    <property type="component" value="Unassembled WGS sequence"/>
</dbReference>
<dbReference type="AlphaFoldDB" id="A0A1I6YZJ0"/>
<evidence type="ECO:0000313" key="1">
    <source>
        <dbReference type="EMBL" id="SFT55822.1"/>
    </source>
</evidence>
<organism evidence="1 2">
    <name type="scientific">Actinopolyspora righensis</name>
    <dbReference type="NCBI Taxonomy" id="995060"/>
    <lineage>
        <taxon>Bacteria</taxon>
        <taxon>Bacillati</taxon>
        <taxon>Actinomycetota</taxon>
        <taxon>Actinomycetes</taxon>
        <taxon>Actinopolysporales</taxon>
        <taxon>Actinopolysporaceae</taxon>
        <taxon>Actinopolyspora</taxon>
        <taxon>Actinopolyspora alba group</taxon>
    </lineage>
</organism>